<keyword evidence="3" id="KW-0813">Transport</keyword>
<sequence length="547" mass="58059">MAHSVRFWGIFAALCLLAFVSALDVSIIATALPTITDDIGGASQYIWIANSFVVASCVVQPLFGQLADLLGRRLPLIVSTALFTLGSGIGGGAHNPAMLIAGRTVQGVGAGGMYVLLDIVCADLVPLRERGKYLGLMFSWAGLASALGPVVGGVLAEANWRWIFYLNIPICTVALAVVVLAMRTKRPDPSETTTRGLDYTGMALFIPSILSLLVGLVRGGTEHPWSSWRTIVPLVLGIIGWIVFHIQQTFTKTPSVPPRLFTNRTSATAFFLTLVSSFIVQAQLYFLPIYFQAVKGTTVLRSGTSFLPFAIGTLTFAVLGGSLLSILGEYIPIHAGSFALSALACGLFTLLDDETSTAVWTVLQLLASAGVGLIMPVLLPAIMAALPESDVATSTAAYSFTRTFGYVWGVTIASVIFNAVIDDNAYRISDPGLRAEVSGAGAYAFASRAHGIIRDAGGREETGWDEVADVYTRALNVVWWVSLGVSVVGMLAVVFERRLELRKELETEYGIEGTSGAVEPKSGVEANVQVSSGQVEGPVEGGKIQGR</sequence>
<evidence type="ECO:0000256" key="6">
    <source>
        <dbReference type="ARBA" id="ARBA00023136"/>
    </source>
</evidence>
<keyword evidence="12" id="KW-1185">Reference proteome</keyword>
<feature type="transmembrane region" description="Helical" evidence="8">
    <location>
        <begin position="46"/>
        <end position="64"/>
    </location>
</feature>
<evidence type="ECO:0000259" key="10">
    <source>
        <dbReference type="PROSITE" id="PS50850"/>
    </source>
</evidence>
<feature type="transmembrane region" description="Helical" evidence="8">
    <location>
        <begin position="227"/>
        <end position="246"/>
    </location>
</feature>
<accession>A0ABR4FTX3</accession>
<keyword evidence="9" id="KW-0732">Signal</keyword>
<dbReference type="Pfam" id="PF07690">
    <property type="entry name" value="MFS_1"/>
    <property type="match status" value="1"/>
</dbReference>
<keyword evidence="7" id="KW-0325">Glycoprotein</keyword>
<feature type="transmembrane region" description="Helical" evidence="8">
    <location>
        <begin position="133"/>
        <end position="156"/>
    </location>
</feature>
<feature type="domain" description="Major facilitator superfamily (MFS) profile" evidence="10">
    <location>
        <begin position="10"/>
        <end position="501"/>
    </location>
</feature>
<feature type="transmembrane region" description="Helical" evidence="8">
    <location>
        <begin position="267"/>
        <end position="286"/>
    </location>
</feature>
<name>A0ABR4FTX3_9EURO</name>
<feature type="transmembrane region" description="Helical" evidence="8">
    <location>
        <begin position="477"/>
        <end position="495"/>
    </location>
</feature>
<gene>
    <name evidence="11" type="ORF">BJX66DRAFT_341926</name>
</gene>
<evidence type="ECO:0000256" key="9">
    <source>
        <dbReference type="SAM" id="SignalP"/>
    </source>
</evidence>
<evidence type="ECO:0000256" key="5">
    <source>
        <dbReference type="ARBA" id="ARBA00022989"/>
    </source>
</evidence>
<keyword evidence="6 8" id="KW-0472">Membrane</keyword>
<feature type="transmembrane region" description="Helical" evidence="8">
    <location>
        <begin position="403"/>
        <end position="421"/>
    </location>
</feature>
<dbReference type="PANTHER" id="PTHR23501">
    <property type="entry name" value="MAJOR FACILITATOR SUPERFAMILY"/>
    <property type="match status" value="1"/>
</dbReference>
<keyword evidence="5 8" id="KW-1133">Transmembrane helix</keyword>
<comment type="subcellular location">
    <subcellularLocation>
        <location evidence="1">Membrane</location>
        <topology evidence="1">Multi-pass membrane protein</topology>
    </subcellularLocation>
</comment>
<feature type="transmembrane region" description="Helical" evidence="8">
    <location>
        <begin position="202"/>
        <end position="221"/>
    </location>
</feature>
<evidence type="ECO:0000256" key="7">
    <source>
        <dbReference type="ARBA" id="ARBA00023180"/>
    </source>
</evidence>
<dbReference type="PRINTS" id="PR01036">
    <property type="entry name" value="TCRTETB"/>
</dbReference>
<dbReference type="InterPro" id="IPR036259">
    <property type="entry name" value="MFS_trans_sf"/>
</dbReference>
<dbReference type="Gene3D" id="1.20.1250.20">
    <property type="entry name" value="MFS general substrate transporter like domains"/>
    <property type="match status" value="1"/>
</dbReference>
<dbReference type="CDD" id="cd17502">
    <property type="entry name" value="MFS_Azr1_MDR_like"/>
    <property type="match status" value="1"/>
</dbReference>
<dbReference type="Gene3D" id="1.20.1720.10">
    <property type="entry name" value="Multidrug resistance protein D"/>
    <property type="match status" value="1"/>
</dbReference>
<dbReference type="PROSITE" id="PS50850">
    <property type="entry name" value="MFS"/>
    <property type="match status" value="1"/>
</dbReference>
<dbReference type="InterPro" id="IPR011701">
    <property type="entry name" value="MFS"/>
</dbReference>
<protein>
    <submittedName>
        <fullName evidence="11">MFS general substrate transporter</fullName>
    </submittedName>
</protein>
<evidence type="ECO:0000256" key="3">
    <source>
        <dbReference type="ARBA" id="ARBA00022448"/>
    </source>
</evidence>
<evidence type="ECO:0000256" key="4">
    <source>
        <dbReference type="ARBA" id="ARBA00022692"/>
    </source>
</evidence>
<feature type="transmembrane region" description="Helical" evidence="8">
    <location>
        <begin position="162"/>
        <end position="181"/>
    </location>
</feature>
<organism evidence="11 12">
    <name type="scientific">Aspergillus keveii</name>
    <dbReference type="NCBI Taxonomy" id="714993"/>
    <lineage>
        <taxon>Eukaryota</taxon>
        <taxon>Fungi</taxon>
        <taxon>Dikarya</taxon>
        <taxon>Ascomycota</taxon>
        <taxon>Pezizomycotina</taxon>
        <taxon>Eurotiomycetes</taxon>
        <taxon>Eurotiomycetidae</taxon>
        <taxon>Eurotiales</taxon>
        <taxon>Aspergillaceae</taxon>
        <taxon>Aspergillus</taxon>
        <taxon>Aspergillus subgen. Nidulantes</taxon>
    </lineage>
</organism>
<comment type="caution">
    <text evidence="11">The sequence shown here is derived from an EMBL/GenBank/DDBJ whole genome shotgun (WGS) entry which is preliminary data.</text>
</comment>
<evidence type="ECO:0000256" key="2">
    <source>
        <dbReference type="ARBA" id="ARBA00008335"/>
    </source>
</evidence>
<dbReference type="Proteomes" id="UP001610563">
    <property type="component" value="Unassembled WGS sequence"/>
</dbReference>
<dbReference type="PANTHER" id="PTHR23501:SF187">
    <property type="entry name" value="MAJOR FACILITATOR SUPERFAMILY (MFS) PROFILE DOMAIN-CONTAINING PROTEIN"/>
    <property type="match status" value="1"/>
</dbReference>
<evidence type="ECO:0000313" key="12">
    <source>
        <dbReference type="Proteomes" id="UP001610563"/>
    </source>
</evidence>
<reference evidence="11 12" key="1">
    <citation type="submission" date="2024-07" db="EMBL/GenBank/DDBJ databases">
        <title>Section-level genome sequencing and comparative genomics of Aspergillus sections Usti and Cavernicolus.</title>
        <authorList>
            <consortium name="Lawrence Berkeley National Laboratory"/>
            <person name="Nybo J.L."/>
            <person name="Vesth T.C."/>
            <person name="Theobald S."/>
            <person name="Frisvad J.C."/>
            <person name="Larsen T.O."/>
            <person name="Kjaerboelling I."/>
            <person name="Rothschild-Mancinelli K."/>
            <person name="Lyhne E.K."/>
            <person name="Kogle M.E."/>
            <person name="Barry K."/>
            <person name="Clum A."/>
            <person name="Na H."/>
            <person name="Ledsgaard L."/>
            <person name="Lin J."/>
            <person name="Lipzen A."/>
            <person name="Kuo A."/>
            <person name="Riley R."/>
            <person name="Mondo S."/>
            <person name="Labutti K."/>
            <person name="Haridas S."/>
            <person name="Pangalinan J."/>
            <person name="Salamov A.A."/>
            <person name="Simmons B.A."/>
            <person name="Magnuson J.K."/>
            <person name="Chen J."/>
            <person name="Drula E."/>
            <person name="Henrissat B."/>
            <person name="Wiebenga A."/>
            <person name="Lubbers R.J."/>
            <person name="Gomes A.C."/>
            <person name="Makela M.R."/>
            <person name="Stajich J."/>
            <person name="Grigoriev I.V."/>
            <person name="Mortensen U.H."/>
            <person name="De Vries R.P."/>
            <person name="Baker S.E."/>
            <person name="Andersen M.R."/>
        </authorList>
    </citation>
    <scope>NUCLEOTIDE SEQUENCE [LARGE SCALE GENOMIC DNA]</scope>
    <source>
        <strain evidence="11 12">CBS 209.92</strain>
    </source>
</reference>
<feature type="transmembrane region" description="Helical" evidence="8">
    <location>
        <begin position="357"/>
        <end position="382"/>
    </location>
</feature>
<dbReference type="EMBL" id="JBFTWV010000112">
    <property type="protein sequence ID" value="KAL2786710.1"/>
    <property type="molecule type" value="Genomic_DNA"/>
</dbReference>
<feature type="signal peptide" evidence="9">
    <location>
        <begin position="1"/>
        <end position="22"/>
    </location>
</feature>
<feature type="transmembrane region" description="Helical" evidence="8">
    <location>
        <begin position="333"/>
        <end position="351"/>
    </location>
</feature>
<keyword evidence="4 8" id="KW-0812">Transmembrane</keyword>
<evidence type="ECO:0000313" key="11">
    <source>
        <dbReference type="EMBL" id="KAL2786710.1"/>
    </source>
</evidence>
<evidence type="ECO:0000256" key="1">
    <source>
        <dbReference type="ARBA" id="ARBA00004141"/>
    </source>
</evidence>
<feature type="chain" id="PRO_5046263690" evidence="9">
    <location>
        <begin position="23"/>
        <end position="547"/>
    </location>
</feature>
<feature type="transmembrane region" description="Helical" evidence="8">
    <location>
        <begin position="100"/>
        <end position="121"/>
    </location>
</feature>
<evidence type="ECO:0000256" key="8">
    <source>
        <dbReference type="SAM" id="Phobius"/>
    </source>
</evidence>
<proteinExistence type="inferred from homology"/>
<feature type="transmembrane region" description="Helical" evidence="8">
    <location>
        <begin position="306"/>
        <end position="326"/>
    </location>
</feature>
<comment type="similarity">
    <text evidence="2">Belongs to the major facilitator superfamily.</text>
</comment>
<dbReference type="SUPFAM" id="SSF103473">
    <property type="entry name" value="MFS general substrate transporter"/>
    <property type="match status" value="1"/>
</dbReference>
<feature type="transmembrane region" description="Helical" evidence="8">
    <location>
        <begin position="76"/>
        <end position="94"/>
    </location>
</feature>
<dbReference type="InterPro" id="IPR020846">
    <property type="entry name" value="MFS_dom"/>
</dbReference>